<proteinExistence type="predicted"/>
<evidence type="ECO:0000313" key="1">
    <source>
        <dbReference type="EMBL" id="EER00359.1"/>
    </source>
</evidence>
<sequence>MGFVDNKKAAEDLRVADHIDDLIEGREPLATDSLDDTAKKLIDMLDDSGVVQDRVAAENLVNVLMDAGQDIDKVLSDFVDRTMPDKQQQQKKAVQQQ</sequence>
<dbReference type="OMA" id="AKQFIDM"/>
<name>C5LSD5_PERM5</name>
<dbReference type="AlphaFoldDB" id="C5LSD5"/>
<accession>C5LSD5</accession>
<protein>
    <submittedName>
        <fullName evidence="1">Uncharacterized protein</fullName>
    </submittedName>
</protein>
<reference evidence="1 2" key="1">
    <citation type="submission" date="2008-07" db="EMBL/GenBank/DDBJ databases">
        <authorList>
            <person name="El-Sayed N."/>
            <person name="Caler E."/>
            <person name="Inman J."/>
            <person name="Amedeo P."/>
            <person name="Hass B."/>
            <person name="Wortman J."/>
        </authorList>
    </citation>
    <scope>NUCLEOTIDE SEQUENCE [LARGE SCALE GENOMIC DNA]</scope>
    <source>
        <strain evidence="2">ATCC 50983 / TXsc</strain>
    </source>
</reference>
<dbReference type="Proteomes" id="UP000007800">
    <property type="component" value="Unassembled WGS sequence"/>
</dbReference>
<gene>
    <name evidence="1" type="ORF">Pmar_PMAR024249</name>
</gene>
<dbReference type="RefSeq" id="XP_002767641.1">
    <property type="nucleotide sequence ID" value="XM_002767595.1"/>
</dbReference>
<dbReference type="EMBL" id="GG685152">
    <property type="protein sequence ID" value="EER00359.1"/>
    <property type="molecule type" value="Genomic_DNA"/>
</dbReference>
<evidence type="ECO:0000313" key="2">
    <source>
        <dbReference type="Proteomes" id="UP000007800"/>
    </source>
</evidence>
<keyword evidence="2" id="KW-1185">Reference proteome</keyword>
<dbReference type="GeneID" id="9050116"/>
<dbReference type="InParanoid" id="C5LSD5"/>
<organism evidence="2">
    <name type="scientific">Perkinsus marinus (strain ATCC 50983 / TXsc)</name>
    <dbReference type="NCBI Taxonomy" id="423536"/>
    <lineage>
        <taxon>Eukaryota</taxon>
        <taxon>Sar</taxon>
        <taxon>Alveolata</taxon>
        <taxon>Perkinsozoa</taxon>
        <taxon>Perkinsea</taxon>
        <taxon>Perkinsida</taxon>
        <taxon>Perkinsidae</taxon>
        <taxon>Perkinsus</taxon>
    </lineage>
</organism>